<sequence length="502" mass="54204">MPLHLLSLPNEILRLICLETENLLTEREAAAAAGPGPGPIFSDREDANPVSIGPHPYTLKSVSAACRALRGAARPVLFAKTRCYPGQYSAFACMLLDQPDLASAIKSVHWPSGGMAGFSRAQRQRGDDDPSDRRDYDRVLPLILELFYSIPENNNSNPGSSSSKSWLSTAQIWLHLSLLPNLEDALLSVPLAGHVMYTRRDLTFPSLKRIGRPFELGTPYNLRRPSTDILTLGSTAHRAPLLEEIHATASLFAGDVNPPGLRLPSVTTLSLVGFAALDGLRLELVLSTAPGLRKLGLWQARRPEFVSRVTPRQVCAAILAGAPGLEELELGLVGDADSGRLDRGGEPTPAAELRMRFSGLVRLRKLKFLGGTNVYGRGRAVAQAHGGLGGQHGGGEGSLAGTGTVSDLDQRHYYQVDWKDWLPASIEELHIEAHPGFGLVRLAELAPRFFPALKRVTVKKVAMQRGRWPLVEEDGDDGLLDGAQGALDKAGVKLRVIPAAAR</sequence>
<dbReference type="Proteomes" id="UP001163324">
    <property type="component" value="Chromosome 4"/>
</dbReference>
<protein>
    <submittedName>
        <fullName evidence="1">Uncharacterized protein</fullName>
    </submittedName>
</protein>
<accession>A0ACC0V0H1</accession>
<proteinExistence type="predicted"/>
<organism evidence="1 2">
    <name type="scientific">Trichothecium roseum</name>
    <dbReference type="NCBI Taxonomy" id="47278"/>
    <lineage>
        <taxon>Eukaryota</taxon>
        <taxon>Fungi</taxon>
        <taxon>Dikarya</taxon>
        <taxon>Ascomycota</taxon>
        <taxon>Pezizomycotina</taxon>
        <taxon>Sordariomycetes</taxon>
        <taxon>Hypocreomycetidae</taxon>
        <taxon>Hypocreales</taxon>
        <taxon>Hypocreales incertae sedis</taxon>
        <taxon>Trichothecium</taxon>
    </lineage>
</organism>
<evidence type="ECO:0000313" key="2">
    <source>
        <dbReference type="Proteomes" id="UP001163324"/>
    </source>
</evidence>
<evidence type="ECO:0000313" key="1">
    <source>
        <dbReference type="EMBL" id="KAI9899903.1"/>
    </source>
</evidence>
<name>A0ACC0V0H1_9HYPO</name>
<dbReference type="EMBL" id="CM047943">
    <property type="protein sequence ID" value="KAI9899903.1"/>
    <property type="molecule type" value="Genomic_DNA"/>
</dbReference>
<gene>
    <name evidence="1" type="ORF">N3K66_004165</name>
</gene>
<reference evidence="1" key="1">
    <citation type="submission" date="2022-10" db="EMBL/GenBank/DDBJ databases">
        <title>Complete Genome of Trichothecium roseum strain YXFP-22015, a Plant Pathogen Isolated from Citrus.</title>
        <authorList>
            <person name="Wang Y."/>
            <person name="Zhu L."/>
        </authorList>
    </citation>
    <scope>NUCLEOTIDE SEQUENCE</scope>
    <source>
        <strain evidence="1">YXFP-22015</strain>
    </source>
</reference>
<keyword evidence="2" id="KW-1185">Reference proteome</keyword>
<comment type="caution">
    <text evidence="1">The sequence shown here is derived from an EMBL/GenBank/DDBJ whole genome shotgun (WGS) entry which is preliminary data.</text>
</comment>